<dbReference type="CDD" id="cd03264">
    <property type="entry name" value="ABC_drug_resistance_like"/>
    <property type="match status" value="1"/>
</dbReference>
<name>A0A4P8XJY8_9BACL</name>
<evidence type="ECO:0000313" key="7">
    <source>
        <dbReference type="Proteomes" id="UP000300879"/>
    </source>
</evidence>
<dbReference type="Pfam" id="PF00005">
    <property type="entry name" value="ABC_tran"/>
    <property type="match status" value="1"/>
</dbReference>
<dbReference type="Proteomes" id="UP000300879">
    <property type="component" value="Chromosome"/>
</dbReference>
<feature type="domain" description="ABC transporter" evidence="5">
    <location>
        <begin position="2"/>
        <end position="230"/>
    </location>
</feature>
<evidence type="ECO:0000256" key="1">
    <source>
        <dbReference type="ARBA" id="ARBA00005417"/>
    </source>
</evidence>
<proteinExistence type="inferred from homology"/>
<organism evidence="6 7">
    <name type="scientific">Paenibacillus algicola</name>
    <dbReference type="NCBI Taxonomy" id="2565926"/>
    <lineage>
        <taxon>Bacteria</taxon>
        <taxon>Bacillati</taxon>
        <taxon>Bacillota</taxon>
        <taxon>Bacilli</taxon>
        <taxon>Bacillales</taxon>
        <taxon>Paenibacillaceae</taxon>
        <taxon>Paenibacillus</taxon>
    </lineage>
</organism>
<dbReference type="InterPro" id="IPR017871">
    <property type="entry name" value="ABC_transporter-like_CS"/>
</dbReference>
<evidence type="ECO:0000256" key="4">
    <source>
        <dbReference type="ARBA" id="ARBA00022840"/>
    </source>
</evidence>
<gene>
    <name evidence="6" type="ORF">E6C60_2263</name>
</gene>
<reference evidence="6 7" key="1">
    <citation type="submission" date="2019-05" db="EMBL/GenBank/DDBJ databases">
        <authorList>
            <person name="Chen C."/>
        </authorList>
    </citation>
    <scope>NUCLEOTIDE SEQUENCE [LARGE SCALE GENOMIC DNA]</scope>
    <source>
        <strain evidence="6 7">HB172198</strain>
    </source>
</reference>
<comment type="similarity">
    <text evidence="1">Belongs to the ABC transporter superfamily.</text>
</comment>
<dbReference type="PANTHER" id="PTHR43335">
    <property type="entry name" value="ABC TRANSPORTER, ATP-BINDING PROTEIN"/>
    <property type="match status" value="1"/>
</dbReference>
<dbReference type="PROSITE" id="PS00211">
    <property type="entry name" value="ABC_TRANSPORTER_1"/>
    <property type="match status" value="1"/>
</dbReference>
<dbReference type="RefSeq" id="WP_138225920.1">
    <property type="nucleotide sequence ID" value="NZ_CP040396.1"/>
</dbReference>
<evidence type="ECO:0000259" key="5">
    <source>
        <dbReference type="PROSITE" id="PS50893"/>
    </source>
</evidence>
<keyword evidence="2" id="KW-0813">Transport</keyword>
<dbReference type="PANTHER" id="PTHR43335:SF2">
    <property type="entry name" value="ABC TRANSPORTER, ATP-BINDING PROTEIN"/>
    <property type="match status" value="1"/>
</dbReference>
<dbReference type="PROSITE" id="PS50893">
    <property type="entry name" value="ABC_TRANSPORTER_2"/>
    <property type="match status" value="1"/>
</dbReference>
<sequence length="289" mass="32089">MLQISGITKKFGKKVALHNTSLTLDKGIIGLLGPNGAGKTTFLRLLSTFYVSDSGDITLNELSWSKDTEKIRKTIGYLPQQTGVFPSLKAREYLEYMGILRGMDSGQLSKEIPSVLKEVNLEEKADHLIGSFSGGMKQRLGIAQAILHQPSLLLVDEPTAGLDPEERIRFRNLIKRLGKNRLIILSTHITEDVAMTCDQALLMKAGAIEQFSSIQEIISLAKGQVWALETDLSTYETIKSNTNILITQTSILEENIIALRYIATEPIYPKAKIAVPVLEEGYMVWLNKK</sequence>
<keyword evidence="7" id="KW-1185">Reference proteome</keyword>
<dbReference type="EMBL" id="CP040396">
    <property type="protein sequence ID" value="QCT02976.1"/>
    <property type="molecule type" value="Genomic_DNA"/>
</dbReference>
<dbReference type="SUPFAM" id="SSF52540">
    <property type="entry name" value="P-loop containing nucleoside triphosphate hydrolases"/>
    <property type="match status" value="1"/>
</dbReference>
<dbReference type="GO" id="GO:0005524">
    <property type="term" value="F:ATP binding"/>
    <property type="evidence" value="ECO:0007669"/>
    <property type="project" value="UniProtKB-KW"/>
</dbReference>
<dbReference type="InterPro" id="IPR003439">
    <property type="entry name" value="ABC_transporter-like_ATP-bd"/>
</dbReference>
<evidence type="ECO:0000256" key="2">
    <source>
        <dbReference type="ARBA" id="ARBA00022448"/>
    </source>
</evidence>
<protein>
    <submittedName>
        <fullName evidence="6">ABC transporter, ATP-binding protein</fullName>
    </submittedName>
</protein>
<dbReference type="AlphaFoldDB" id="A0A4P8XJY8"/>
<dbReference type="InterPro" id="IPR027417">
    <property type="entry name" value="P-loop_NTPase"/>
</dbReference>
<keyword evidence="3" id="KW-0547">Nucleotide-binding</keyword>
<evidence type="ECO:0000313" key="6">
    <source>
        <dbReference type="EMBL" id="QCT02976.1"/>
    </source>
</evidence>
<accession>A0A4P8XJY8</accession>
<dbReference type="SMART" id="SM00382">
    <property type="entry name" value="AAA"/>
    <property type="match status" value="1"/>
</dbReference>
<keyword evidence="4 6" id="KW-0067">ATP-binding</keyword>
<dbReference type="OrthoDB" id="9804819at2"/>
<dbReference type="KEGG" id="palo:E6C60_2263"/>
<dbReference type="Gene3D" id="3.40.50.300">
    <property type="entry name" value="P-loop containing nucleotide triphosphate hydrolases"/>
    <property type="match status" value="1"/>
</dbReference>
<evidence type="ECO:0000256" key="3">
    <source>
        <dbReference type="ARBA" id="ARBA00022741"/>
    </source>
</evidence>
<dbReference type="GO" id="GO:0016887">
    <property type="term" value="F:ATP hydrolysis activity"/>
    <property type="evidence" value="ECO:0007669"/>
    <property type="project" value="InterPro"/>
</dbReference>
<dbReference type="InterPro" id="IPR003593">
    <property type="entry name" value="AAA+_ATPase"/>
</dbReference>